<dbReference type="FunFam" id="3.30.70.270:FF:000001">
    <property type="entry name" value="Diguanylate cyclase domain protein"/>
    <property type="match status" value="1"/>
</dbReference>
<dbReference type="GO" id="GO:1902201">
    <property type="term" value="P:negative regulation of bacterial-type flagellum-dependent cell motility"/>
    <property type="evidence" value="ECO:0007669"/>
    <property type="project" value="TreeGrafter"/>
</dbReference>
<evidence type="ECO:0000256" key="5">
    <source>
        <dbReference type="ARBA" id="ARBA00022989"/>
    </source>
</evidence>
<dbReference type="GO" id="GO:0043709">
    <property type="term" value="P:cell adhesion involved in single-species biofilm formation"/>
    <property type="evidence" value="ECO:0007669"/>
    <property type="project" value="TreeGrafter"/>
</dbReference>
<dbReference type="InterPro" id="IPR043128">
    <property type="entry name" value="Rev_trsase/Diguanyl_cyclase"/>
</dbReference>
<evidence type="ECO:0000256" key="4">
    <source>
        <dbReference type="ARBA" id="ARBA00022692"/>
    </source>
</evidence>
<dbReference type="Gene3D" id="3.30.70.270">
    <property type="match status" value="1"/>
</dbReference>
<keyword evidence="3" id="KW-1003">Cell membrane</keyword>
<evidence type="ECO:0000256" key="2">
    <source>
        <dbReference type="ARBA" id="ARBA00012528"/>
    </source>
</evidence>
<reference evidence="11 12" key="1">
    <citation type="submission" date="2019-12" db="EMBL/GenBank/DDBJ databases">
        <title>Paraburkholderia acidiphila 7Q-K02 sp. nov and Paraburkholderia acidisoli DHF22 sp. nov., two strains isolated from forest soil.</title>
        <authorList>
            <person name="Gao Z."/>
            <person name="Qiu L."/>
        </authorList>
    </citation>
    <scope>NUCLEOTIDE SEQUENCE [LARGE SCALE GENOMIC DNA]</scope>
    <source>
        <strain evidence="11 12">7Q-K02</strain>
    </source>
</reference>
<evidence type="ECO:0000256" key="8">
    <source>
        <dbReference type="SAM" id="MobiDB-lite"/>
    </source>
</evidence>
<evidence type="ECO:0000259" key="10">
    <source>
        <dbReference type="PROSITE" id="PS50887"/>
    </source>
</evidence>
<keyword evidence="12" id="KW-1185">Reference proteome</keyword>
<dbReference type="CDD" id="cd12915">
    <property type="entry name" value="PDC2_DGC_like"/>
    <property type="match status" value="1"/>
</dbReference>
<dbReference type="PROSITE" id="PS50887">
    <property type="entry name" value="GGDEF"/>
    <property type="match status" value="1"/>
</dbReference>
<comment type="subcellular location">
    <subcellularLocation>
        <location evidence="1">Cell membrane</location>
        <topology evidence="1">Multi-pass membrane protein</topology>
    </subcellularLocation>
</comment>
<keyword evidence="5 9" id="KW-1133">Transmembrane helix</keyword>
<evidence type="ECO:0000256" key="9">
    <source>
        <dbReference type="SAM" id="Phobius"/>
    </source>
</evidence>
<dbReference type="PANTHER" id="PTHR45138:SF9">
    <property type="entry name" value="DIGUANYLATE CYCLASE DGCM-RELATED"/>
    <property type="match status" value="1"/>
</dbReference>
<dbReference type="InterPro" id="IPR033479">
    <property type="entry name" value="dCache_1"/>
</dbReference>
<feature type="region of interest" description="Disordered" evidence="8">
    <location>
        <begin position="1"/>
        <end position="22"/>
    </location>
</feature>
<organism evidence="11 12">
    <name type="scientific">Paraburkholderia acidiphila</name>
    <dbReference type="NCBI Taxonomy" id="2571747"/>
    <lineage>
        <taxon>Bacteria</taxon>
        <taxon>Pseudomonadati</taxon>
        <taxon>Pseudomonadota</taxon>
        <taxon>Betaproteobacteria</taxon>
        <taxon>Burkholderiales</taxon>
        <taxon>Burkholderiaceae</taxon>
        <taxon>Paraburkholderia</taxon>
    </lineage>
</organism>
<evidence type="ECO:0000313" key="12">
    <source>
        <dbReference type="Proteomes" id="UP000434209"/>
    </source>
</evidence>
<evidence type="ECO:0000256" key="3">
    <source>
        <dbReference type="ARBA" id="ARBA00022475"/>
    </source>
</evidence>
<dbReference type="InterPro" id="IPR050469">
    <property type="entry name" value="Diguanylate_Cyclase"/>
</dbReference>
<keyword evidence="4 9" id="KW-0812">Transmembrane</keyword>
<dbReference type="Pfam" id="PF00990">
    <property type="entry name" value="GGDEF"/>
    <property type="match status" value="1"/>
</dbReference>
<feature type="compositionally biased region" description="Basic and acidic residues" evidence="8">
    <location>
        <begin position="529"/>
        <end position="542"/>
    </location>
</feature>
<comment type="catalytic activity">
    <reaction evidence="7">
        <text>2 GTP = 3',3'-c-di-GMP + 2 diphosphate</text>
        <dbReference type="Rhea" id="RHEA:24898"/>
        <dbReference type="ChEBI" id="CHEBI:33019"/>
        <dbReference type="ChEBI" id="CHEBI:37565"/>
        <dbReference type="ChEBI" id="CHEBI:58805"/>
        <dbReference type="EC" id="2.7.7.65"/>
    </reaction>
</comment>
<dbReference type="KEGG" id="pacp:FAZ97_16440"/>
<evidence type="ECO:0000256" key="6">
    <source>
        <dbReference type="ARBA" id="ARBA00023136"/>
    </source>
</evidence>
<keyword evidence="6 9" id="KW-0472">Membrane</keyword>
<dbReference type="SMART" id="SM00267">
    <property type="entry name" value="GGDEF"/>
    <property type="match status" value="1"/>
</dbReference>
<dbReference type="AlphaFoldDB" id="A0A7Z2G7D3"/>
<gene>
    <name evidence="11" type="ORF">FAZ97_16440</name>
</gene>
<accession>A0A7Z2G7D3</accession>
<feature type="transmembrane region" description="Helical" evidence="9">
    <location>
        <begin position="330"/>
        <end position="351"/>
    </location>
</feature>
<dbReference type="EMBL" id="CP046910">
    <property type="protein sequence ID" value="QGZ56562.1"/>
    <property type="molecule type" value="Genomic_DNA"/>
</dbReference>
<dbReference type="Gene3D" id="3.30.450.20">
    <property type="entry name" value="PAS domain"/>
    <property type="match status" value="2"/>
</dbReference>
<dbReference type="Pfam" id="PF02743">
    <property type="entry name" value="dCache_1"/>
    <property type="match status" value="1"/>
</dbReference>
<dbReference type="GO" id="GO:0052621">
    <property type="term" value="F:diguanylate cyclase activity"/>
    <property type="evidence" value="ECO:0007669"/>
    <property type="project" value="UniProtKB-EC"/>
</dbReference>
<dbReference type="PANTHER" id="PTHR45138">
    <property type="entry name" value="REGULATORY COMPONENTS OF SENSORY TRANSDUCTION SYSTEM"/>
    <property type="match status" value="1"/>
</dbReference>
<dbReference type="NCBIfam" id="TIGR00254">
    <property type="entry name" value="GGDEF"/>
    <property type="match status" value="1"/>
</dbReference>
<dbReference type="GO" id="GO:0005886">
    <property type="term" value="C:plasma membrane"/>
    <property type="evidence" value="ECO:0007669"/>
    <property type="project" value="UniProtKB-SubCell"/>
</dbReference>
<protein>
    <recommendedName>
        <fullName evidence="2">diguanylate cyclase</fullName>
        <ecNumber evidence="2">2.7.7.65</ecNumber>
    </recommendedName>
</protein>
<dbReference type="SUPFAM" id="SSF55073">
    <property type="entry name" value="Nucleotide cyclase"/>
    <property type="match status" value="1"/>
</dbReference>
<name>A0A7Z2G7D3_9BURK</name>
<dbReference type="InterPro" id="IPR029787">
    <property type="entry name" value="Nucleotide_cyclase"/>
</dbReference>
<dbReference type="CDD" id="cd01949">
    <property type="entry name" value="GGDEF"/>
    <property type="match status" value="1"/>
</dbReference>
<feature type="region of interest" description="Disordered" evidence="8">
    <location>
        <begin position="524"/>
        <end position="549"/>
    </location>
</feature>
<evidence type="ECO:0000256" key="7">
    <source>
        <dbReference type="ARBA" id="ARBA00034247"/>
    </source>
</evidence>
<evidence type="ECO:0000313" key="11">
    <source>
        <dbReference type="EMBL" id="QGZ56562.1"/>
    </source>
</evidence>
<feature type="domain" description="GGDEF" evidence="10">
    <location>
        <begin position="397"/>
        <end position="533"/>
    </location>
</feature>
<sequence>MMNPERDQPLAGKRGKPNERSKRKGLMELWKRCLRIPRRWNRALMQWVGTHPFIVGTMGSLVGVAIVAIVLVGLMQQRTQAIVSTQHNSAALVSLMSNDLEANCGIYDLLLLDAADSARDPRTQSLPPDIRRKLLFGRVATGAYLDDAFYVDGYGHIVESQDGRAYPGVNLADRDYFTAQRERSVGMYISDPIRSRVRDGHYSIALSRRVTEHDGSFGGIVMLTLRLVYFQQLFDRIDVDSKGSAFIMLSDGTMLAHRPYSDYEVGAQIGELDYVQPMLKASEGVFIAAGEDDKVERIYTFKRVPHTSLIAVVAPSVDGALAAWRHRLRIYAPMTLIFGALVAASSWLLAFSLRARLATEKEFERLAVTDALTSLYNRRALDLRIETEWQHARRAGEPLSVLFVDIDKFKLFNDFYGHAEGDKVLAAVARAIREACRRGTDMVARYGGEEFAVVLPATSFDGAVKIAEGVREQVAALGIVHEHSEHGTLTVSIGCATCVPRERTGAQALLRAADAELYAAKQAGRNQVKAREFEGAPPDPRDSLPTLKV</sequence>
<evidence type="ECO:0000256" key="1">
    <source>
        <dbReference type="ARBA" id="ARBA00004651"/>
    </source>
</evidence>
<dbReference type="EC" id="2.7.7.65" evidence="2"/>
<feature type="transmembrane region" description="Helical" evidence="9">
    <location>
        <begin position="53"/>
        <end position="74"/>
    </location>
</feature>
<dbReference type="InterPro" id="IPR000160">
    <property type="entry name" value="GGDEF_dom"/>
</dbReference>
<dbReference type="Proteomes" id="UP000434209">
    <property type="component" value="Chromosome 2"/>
</dbReference>
<proteinExistence type="predicted"/>
<dbReference type="CDD" id="cd12914">
    <property type="entry name" value="PDC1_DGC_like"/>
    <property type="match status" value="1"/>
</dbReference>